<dbReference type="CDD" id="cd12241">
    <property type="entry name" value="RRM_SF3B14"/>
    <property type="match status" value="1"/>
</dbReference>
<comment type="caution">
    <text evidence="8">The sequence shown here is derived from an EMBL/GenBank/DDBJ whole genome shotgun (WGS) entry which is preliminary data.</text>
</comment>
<protein>
    <submittedName>
        <fullName evidence="8">Splicing factor 3B subunit 6-like protein</fullName>
    </submittedName>
</protein>
<keyword evidence="3 6" id="KW-0694">RNA-binding</keyword>
<organism evidence="8 9">
    <name type="scientific">Gracilariopsis chorda</name>
    <dbReference type="NCBI Taxonomy" id="448386"/>
    <lineage>
        <taxon>Eukaryota</taxon>
        <taxon>Rhodophyta</taxon>
        <taxon>Florideophyceae</taxon>
        <taxon>Rhodymeniophycidae</taxon>
        <taxon>Gracilariales</taxon>
        <taxon>Gracilariaceae</taxon>
        <taxon>Gracilariopsis</taxon>
    </lineage>
</organism>
<keyword evidence="4" id="KW-0508">mRNA splicing</keyword>
<reference evidence="8 9" key="1">
    <citation type="journal article" date="2018" name="Mol. Biol. Evol.">
        <title>Analysis of the draft genome of the red seaweed Gracilariopsis chorda provides insights into genome size evolution in Rhodophyta.</title>
        <authorList>
            <person name="Lee J."/>
            <person name="Yang E.C."/>
            <person name="Graf L."/>
            <person name="Yang J.H."/>
            <person name="Qiu H."/>
            <person name="Zel Zion U."/>
            <person name="Chan C.X."/>
            <person name="Stephens T.G."/>
            <person name="Weber A.P.M."/>
            <person name="Boo G.H."/>
            <person name="Boo S.M."/>
            <person name="Kim K.M."/>
            <person name="Shin Y."/>
            <person name="Jung M."/>
            <person name="Lee S.J."/>
            <person name="Yim H.S."/>
            <person name="Lee J.H."/>
            <person name="Bhattacharya D."/>
            <person name="Yoon H.S."/>
        </authorList>
    </citation>
    <scope>NUCLEOTIDE SEQUENCE [LARGE SCALE GENOMIC DNA]</scope>
    <source>
        <strain evidence="8 9">SKKU-2015</strain>
        <tissue evidence="8">Whole body</tissue>
    </source>
</reference>
<dbReference type="InterPro" id="IPR035979">
    <property type="entry name" value="RBD_domain_sf"/>
</dbReference>
<dbReference type="Gene3D" id="3.30.70.330">
    <property type="match status" value="1"/>
</dbReference>
<dbReference type="SMART" id="SM00360">
    <property type="entry name" value="RRM"/>
    <property type="match status" value="1"/>
</dbReference>
<keyword evidence="5" id="KW-0539">Nucleus</keyword>
<name>A0A2V3IRF3_9FLOR</name>
<dbReference type="AlphaFoldDB" id="A0A2V3IRF3"/>
<evidence type="ECO:0000256" key="3">
    <source>
        <dbReference type="ARBA" id="ARBA00022884"/>
    </source>
</evidence>
<evidence type="ECO:0000256" key="2">
    <source>
        <dbReference type="ARBA" id="ARBA00022664"/>
    </source>
</evidence>
<evidence type="ECO:0000256" key="5">
    <source>
        <dbReference type="ARBA" id="ARBA00023242"/>
    </source>
</evidence>
<evidence type="ECO:0000313" key="9">
    <source>
        <dbReference type="Proteomes" id="UP000247409"/>
    </source>
</evidence>
<evidence type="ECO:0000256" key="1">
    <source>
        <dbReference type="ARBA" id="ARBA00004123"/>
    </source>
</evidence>
<dbReference type="InterPro" id="IPR050374">
    <property type="entry name" value="RRT5_SRSF_SR"/>
</dbReference>
<accession>A0A2V3IRF3</accession>
<dbReference type="EMBL" id="NBIV01000083">
    <property type="protein sequence ID" value="PXF44674.1"/>
    <property type="molecule type" value="Genomic_DNA"/>
</dbReference>
<gene>
    <name evidence="8" type="ORF">BWQ96_05531</name>
</gene>
<dbReference type="FunFam" id="3.30.70.330:FF:000604">
    <property type="entry name" value="Splicing factor 3B, subunit 6"/>
    <property type="match status" value="1"/>
</dbReference>
<evidence type="ECO:0000256" key="4">
    <source>
        <dbReference type="ARBA" id="ARBA00023187"/>
    </source>
</evidence>
<dbReference type="GO" id="GO:0003729">
    <property type="term" value="F:mRNA binding"/>
    <property type="evidence" value="ECO:0007669"/>
    <property type="project" value="TreeGrafter"/>
</dbReference>
<feature type="domain" description="RRM" evidence="7">
    <location>
        <begin position="19"/>
        <end position="94"/>
    </location>
</feature>
<dbReference type="Proteomes" id="UP000247409">
    <property type="component" value="Unassembled WGS sequence"/>
</dbReference>
<dbReference type="STRING" id="448386.A0A2V3IRF3"/>
<sequence>MNAMQHTATGMRLPPVVNRILFVKSLPYKISAEDMYDIFGKYGAIRQIRLGTSNTTRGTAYVVYEDIFEAKNACESLNGFQVAGRYLIVLYHQPKKLGK</sequence>
<dbReference type="InterPro" id="IPR000504">
    <property type="entry name" value="RRM_dom"/>
</dbReference>
<dbReference type="GO" id="GO:0008380">
    <property type="term" value="P:RNA splicing"/>
    <property type="evidence" value="ECO:0007669"/>
    <property type="project" value="UniProtKB-KW"/>
</dbReference>
<keyword evidence="9" id="KW-1185">Reference proteome</keyword>
<dbReference type="GO" id="GO:0005634">
    <property type="term" value="C:nucleus"/>
    <property type="evidence" value="ECO:0007669"/>
    <property type="project" value="UniProtKB-SubCell"/>
</dbReference>
<dbReference type="SUPFAM" id="SSF54928">
    <property type="entry name" value="RNA-binding domain, RBD"/>
    <property type="match status" value="1"/>
</dbReference>
<dbReference type="InterPro" id="IPR034150">
    <property type="entry name" value="SF3B6_RRM"/>
</dbReference>
<dbReference type="GO" id="GO:0005737">
    <property type="term" value="C:cytoplasm"/>
    <property type="evidence" value="ECO:0007669"/>
    <property type="project" value="TreeGrafter"/>
</dbReference>
<evidence type="ECO:0000313" key="8">
    <source>
        <dbReference type="EMBL" id="PXF44674.1"/>
    </source>
</evidence>
<comment type="subcellular location">
    <subcellularLocation>
        <location evidence="1">Nucleus</location>
    </subcellularLocation>
</comment>
<dbReference type="PROSITE" id="PS50102">
    <property type="entry name" value="RRM"/>
    <property type="match status" value="1"/>
</dbReference>
<proteinExistence type="predicted"/>
<dbReference type="GO" id="GO:0006397">
    <property type="term" value="P:mRNA processing"/>
    <property type="evidence" value="ECO:0007669"/>
    <property type="project" value="UniProtKB-KW"/>
</dbReference>
<evidence type="ECO:0000259" key="7">
    <source>
        <dbReference type="PROSITE" id="PS50102"/>
    </source>
</evidence>
<evidence type="ECO:0000256" key="6">
    <source>
        <dbReference type="PROSITE-ProRule" id="PRU00176"/>
    </source>
</evidence>
<dbReference type="OrthoDB" id="275748at2759"/>
<dbReference type="InterPro" id="IPR012677">
    <property type="entry name" value="Nucleotide-bd_a/b_plait_sf"/>
</dbReference>
<dbReference type="PANTHER" id="PTHR23003">
    <property type="entry name" value="RNA RECOGNITION MOTIF RRM DOMAIN CONTAINING PROTEIN"/>
    <property type="match status" value="1"/>
</dbReference>
<keyword evidence="2" id="KW-0507">mRNA processing</keyword>
<dbReference type="Pfam" id="PF00076">
    <property type="entry name" value="RRM_1"/>
    <property type="match status" value="1"/>
</dbReference>